<dbReference type="Proteomes" id="UP001054945">
    <property type="component" value="Unassembled WGS sequence"/>
</dbReference>
<protein>
    <submittedName>
        <fullName evidence="1">Uncharacterized protein</fullName>
    </submittedName>
</protein>
<dbReference type="EMBL" id="BPLR01012301">
    <property type="protein sequence ID" value="GIY52859.1"/>
    <property type="molecule type" value="Genomic_DNA"/>
</dbReference>
<organism evidence="1 2">
    <name type="scientific">Caerostris extrusa</name>
    <name type="common">Bark spider</name>
    <name type="synonym">Caerostris bankana</name>
    <dbReference type="NCBI Taxonomy" id="172846"/>
    <lineage>
        <taxon>Eukaryota</taxon>
        <taxon>Metazoa</taxon>
        <taxon>Ecdysozoa</taxon>
        <taxon>Arthropoda</taxon>
        <taxon>Chelicerata</taxon>
        <taxon>Arachnida</taxon>
        <taxon>Araneae</taxon>
        <taxon>Araneomorphae</taxon>
        <taxon>Entelegynae</taxon>
        <taxon>Araneoidea</taxon>
        <taxon>Araneidae</taxon>
        <taxon>Caerostris</taxon>
    </lineage>
</organism>
<accession>A0AAV4U4Z3</accession>
<keyword evidence="2" id="KW-1185">Reference proteome</keyword>
<dbReference type="AlphaFoldDB" id="A0AAV4U4Z3"/>
<evidence type="ECO:0000313" key="1">
    <source>
        <dbReference type="EMBL" id="GIY52859.1"/>
    </source>
</evidence>
<sequence>MRSHNEALKKSFSLVAGIFLPTNKKSGKKKKEEFADSASDWTGLKHSFFEVNVQFIQNSLLQVGGMFQKRRREGDRGGREEVKARIRVLRWRGT</sequence>
<gene>
    <name evidence="1" type="ORF">CEXT_119811</name>
</gene>
<proteinExistence type="predicted"/>
<reference evidence="1 2" key="1">
    <citation type="submission" date="2021-06" db="EMBL/GenBank/DDBJ databases">
        <title>Caerostris extrusa draft genome.</title>
        <authorList>
            <person name="Kono N."/>
            <person name="Arakawa K."/>
        </authorList>
    </citation>
    <scope>NUCLEOTIDE SEQUENCE [LARGE SCALE GENOMIC DNA]</scope>
</reference>
<comment type="caution">
    <text evidence="1">The sequence shown here is derived from an EMBL/GenBank/DDBJ whole genome shotgun (WGS) entry which is preliminary data.</text>
</comment>
<name>A0AAV4U4Z3_CAEEX</name>
<evidence type="ECO:0000313" key="2">
    <source>
        <dbReference type="Proteomes" id="UP001054945"/>
    </source>
</evidence>